<dbReference type="InterPro" id="IPR006016">
    <property type="entry name" value="UspA"/>
</dbReference>
<reference evidence="3 4" key="1">
    <citation type="submission" date="2019-06" db="EMBL/GenBank/DDBJ databases">
        <title>A chromosomal-level reference genome of Carpinus fangiana (Coryloideae, Betulaceae).</title>
        <authorList>
            <person name="Yang X."/>
            <person name="Wang Z."/>
            <person name="Zhang L."/>
            <person name="Hao G."/>
            <person name="Liu J."/>
            <person name="Yang Y."/>
        </authorList>
    </citation>
    <scope>NUCLEOTIDE SEQUENCE [LARGE SCALE GENOMIC DNA]</scope>
    <source>
        <strain evidence="3">Cfa_2016G</strain>
        <tissue evidence="3">Leaf</tissue>
    </source>
</reference>
<feature type="region of interest" description="Disordered" evidence="1">
    <location>
        <begin position="1"/>
        <end position="23"/>
    </location>
</feature>
<dbReference type="SUPFAM" id="SSF52402">
    <property type="entry name" value="Adenine nucleotide alpha hydrolases-like"/>
    <property type="match status" value="1"/>
</dbReference>
<name>A0A5N6RGV0_9ROSI</name>
<protein>
    <recommendedName>
        <fullName evidence="2">UspA domain-containing protein</fullName>
    </recommendedName>
</protein>
<accession>A0A5N6RGV0</accession>
<evidence type="ECO:0000313" key="4">
    <source>
        <dbReference type="Proteomes" id="UP000327013"/>
    </source>
</evidence>
<dbReference type="Proteomes" id="UP000327013">
    <property type="component" value="Chromosome 6"/>
</dbReference>
<organism evidence="3 4">
    <name type="scientific">Carpinus fangiana</name>
    <dbReference type="NCBI Taxonomy" id="176857"/>
    <lineage>
        <taxon>Eukaryota</taxon>
        <taxon>Viridiplantae</taxon>
        <taxon>Streptophyta</taxon>
        <taxon>Embryophyta</taxon>
        <taxon>Tracheophyta</taxon>
        <taxon>Spermatophyta</taxon>
        <taxon>Magnoliopsida</taxon>
        <taxon>eudicotyledons</taxon>
        <taxon>Gunneridae</taxon>
        <taxon>Pentapetalae</taxon>
        <taxon>rosids</taxon>
        <taxon>fabids</taxon>
        <taxon>Fagales</taxon>
        <taxon>Betulaceae</taxon>
        <taxon>Carpinus</taxon>
    </lineage>
</organism>
<dbReference type="InterPro" id="IPR014729">
    <property type="entry name" value="Rossmann-like_a/b/a_fold"/>
</dbReference>
<proteinExistence type="predicted"/>
<dbReference type="PANTHER" id="PTHR31964:SF113">
    <property type="entry name" value="USPA DOMAIN-CONTAINING PROTEIN"/>
    <property type="match status" value="1"/>
</dbReference>
<evidence type="ECO:0000313" key="3">
    <source>
        <dbReference type="EMBL" id="KAE8077298.1"/>
    </source>
</evidence>
<evidence type="ECO:0000259" key="2">
    <source>
        <dbReference type="Pfam" id="PF00582"/>
    </source>
</evidence>
<dbReference type="AlphaFoldDB" id="A0A5N6RGV0"/>
<gene>
    <name evidence="3" type="ORF">FH972_015870</name>
</gene>
<dbReference type="Gene3D" id="3.40.50.620">
    <property type="entry name" value="HUPs"/>
    <property type="match status" value="1"/>
</dbReference>
<dbReference type="InterPro" id="IPR006015">
    <property type="entry name" value="Universal_stress_UspA"/>
</dbReference>
<dbReference type="Pfam" id="PF00582">
    <property type="entry name" value="Usp"/>
    <property type="match status" value="1"/>
</dbReference>
<sequence>MSSPKPKQEVTDTREKEVMEEGKSEQKKKVMVAIDESDCSRYALIWALENLHETIAVSELILFTVQPIVDLSYAMVSTLGSAPPDLITSIQENQKKIALTLLEKAKDICAKHGVVAKTVTEVGDPKNTIYEAVEKLNIQLLVLGSHGRGALQRVFLGSVSNYCVQYVKCPVLVVRKTV</sequence>
<dbReference type="PRINTS" id="PR01438">
    <property type="entry name" value="UNVRSLSTRESS"/>
</dbReference>
<dbReference type="EMBL" id="CM017326">
    <property type="protein sequence ID" value="KAE8077298.1"/>
    <property type="molecule type" value="Genomic_DNA"/>
</dbReference>
<keyword evidence="4" id="KW-1185">Reference proteome</keyword>
<evidence type="ECO:0000256" key="1">
    <source>
        <dbReference type="SAM" id="MobiDB-lite"/>
    </source>
</evidence>
<dbReference type="PANTHER" id="PTHR31964">
    <property type="entry name" value="ADENINE NUCLEOTIDE ALPHA HYDROLASES-LIKE SUPERFAMILY PROTEIN"/>
    <property type="match status" value="1"/>
</dbReference>
<dbReference type="CDD" id="cd23659">
    <property type="entry name" value="USP_At3g01520-like"/>
    <property type="match status" value="1"/>
</dbReference>
<dbReference type="OrthoDB" id="843225at2759"/>
<feature type="domain" description="UspA" evidence="2">
    <location>
        <begin position="28"/>
        <end position="175"/>
    </location>
</feature>